<name>A0ABR4FJA1_9EURO</name>
<protein>
    <submittedName>
        <fullName evidence="3">Uncharacterized protein</fullName>
    </submittedName>
</protein>
<dbReference type="EMBL" id="JBFTWV010000247">
    <property type="protein sequence ID" value="KAL2783317.1"/>
    <property type="molecule type" value="Genomic_DNA"/>
</dbReference>
<evidence type="ECO:0000313" key="4">
    <source>
        <dbReference type="Proteomes" id="UP001610563"/>
    </source>
</evidence>
<gene>
    <name evidence="3" type="ORF">BJX66DRAFT_349541</name>
</gene>
<feature type="region of interest" description="Disordered" evidence="1">
    <location>
        <begin position="1"/>
        <end position="35"/>
    </location>
</feature>
<keyword evidence="4" id="KW-1185">Reference proteome</keyword>
<keyword evidence="2" id="KW-0472">Membrane</keyword>
<reference evidence="3 4" key="1">
    <citation type="submission" date="2024-07" db="EMBL/GenBank/DDBJ databases">
        <title>Section-level genome sequencing and comparative genomics of Aspergillus sections Usti and Cavernicolus.</title>
        <authorList>
            <consortium name="Lawrence Berkeley National Laboratory"/>
            <person name="Nybo J.L."/>
            <person name="Vesth T.C."/>
            <person name="Theobald S."/>
            <person name="Frisvad J.C."/>
            <person name="Larsen T.O."/>
            <person name="Kjaerboelling I."/>
            <person name="Rothschild-Mancinelli K."/>
            <person name="Lyhne E.K."/>
            <person name="Kogle M.E."/>
            <person name="Barry K."/>
            <person name="Clum A."/>
            <person name="Na H."/>
            <person name="Ledsgaard L."/>
            <person name="Lin J."/>
            <person name="Lipzen A."/>
            <person name="Kuo A."/>
            <person name="Riley R."/>
            <person name="Mondo S."/>
            <person name="Labutti K."/>
            <person name="Haridas S."/>
            <person name="Pangalinan J."/>
            <person name="Salamov A.A."/>
            <person name="Simmons B.A."/>
            <person name="Magnuson J.K."/>
            <person name="Chen J."/>
            <person name="Drula E."/>
            <person name="Henrissat B."/>
            <person name="Wiebenga A."/>
            <person name="Lubbers R.J."/>
            <person name="Gomes A.C."/>
            <person name="Makela M.R."/>
            <person name="Stajich J."/>
            <person name="Grigoriev I.V."/>
            <person name="Mortensen U.H."/>
            <person name="De Vries R.P."/>
            <person name="Baker S.E."/>
            <person name="Andersen M.R."/>
        </authorList>
    </citation>
    <scope>NUCLEOTIDE SEQUENCE [LARGE SCALE GENOMIC DNA]</scope>
    <source>
        <strain evidence="3 4">CBS 209.92</strain>
    </source>
</reference>
<sequence length="759" mass="83432">MAEPDTNAAKTSRATQTQSDNQGPQPQPGLEPKRGPWRFFDPRNVIGFLWLGPALAILILNFRNHIIGSGLNCRSHCRIDPYSTSQVEQIERLDSTNRDVLGALQFVAKGLEVWFMYVAASFIYILAVHISLKDDRLPVSLLLVYAEFMDLLYLKDLAMRIRGFLKDRRDKTGAPDAPPPTIHSSVLYVFVIVAACLCVIANLMGVATATLVIPGLQYIDINMHDSTAFNQLLSADPPTGDFIRDCTPGNLSSGQYSCTSNLYASSLDQLILSAVSTERHQAAYGAFTLPAVSQEDELSLSANVSDNIGILWSPVRQVSREFSADLQNFYEATGGRNASHPDYSVYPDSRRFNQSLQSQLQRTGPAIGLFGDCWSYPGPRVFRLADDRSIRCYGDFFVTSDTTVTKCIRWGAGWDDAASASSASFIIPDFVSQSDTPFDITVTVYTTPSARYLHDTACFEDESCDWDRIFSDPADAEFPSLSDSQQTYQYDSDGTDRVVWCDNTAYLSFATYAVDPSPVSNLLHLAQLGVLRDRPDTDTENNRDRAATLTLHADWTLAAWSADATDGFVDGSRGSSTSFIIAYQRFIQNPAVGNTRFNLIHTYSTLQAASLIPYTTRPLSTSSDRRLQREREDNNPYTAATLTSWSTVQLWKYGIDSRTKTLGAVILIIGMVVVIATTIMWIESPQAPTQVVVSALFHNAPVGLQKKDIETGEPLRATDSMRLGMMDNSGAPAANETGTGTGPGGKGEDELTIQETGNT</sequence>
<feature type="region of interest" description="Disordered" evidence="1">
    <location>
        <begin position="726"/>
        <end position="759"/>
    </location>
</feature>
<feature type="compositionally biased region" description="Polar residues" evidence="1">
    <location>
        <begin position="8"/>
        <end position="24"/>
    </location>
</feature>
<feature type="transmembrane region" description="Helical" evidence="2">
    <location>
        <begin position="45"/>
        <end position="62"/>
    </location>
</feature>
<feature type="transmembrane region" description="Helical" evidence="2">
    <location>
        <begin position="186"/>
        <end position="213"/>
    </location>
</feature>
<keyword evidence="2" id="KW-0812">Transmembrane</keyword>
<evidence type="ECO:0000313" key="3">
    <source>
        <dbReference type="EMBL" id="KAL2783317.1"/>
    </source>
</evidence>
<comment type="caution">
    <text evidence="3">The sequence shown here is derived from an EMBL/GenBank/DDBJ whole genome shotgun (WGS) entry which is preliminary data.</text>
</comment>
<dbReference type="Proteomes" id="UP001610563">
    <property type="component" value="Unassembled WGS sequence"/>
</dbReference>
<proteinExistence type="predicted"/>
<feature type="transmembrane region" description="Helical" evidence="2">
    <location>
        <begin position="114"/>
        <end position="132"/>
    </location>
</feature>
<accession>A0ABR4FJA1</accession>
<feature type="transmembrane region" description="Helical" evidence="2">
    <location>
        <begin position="662"/>
        <end position="682"/>
    </location>
</feature>
<keyword evidence="2" id="KW-1133">Transmembrane helix</keyword>
<evidence type="ECO:0000256" key="2">
    <source>
        <dbReference type="SAM" id="Phobius"/>
    </source>
</evidence>
<organism evidence="3 4">
    <name type="scientific">Aspergillus keveii</name>
    <dbReference type="NCBI Taxonomy" id="714993"/>
    <lineage>
        <taxon>Eukaryota</taxon>
        <taxon>Fungi</taxon>
        <taxon>Dikarya</taxon>
        <taxon>Ascomycota</taxon>
        <taxon>Pezizomycotina</taxon>
        <taxon>Eurotiomycetes</taxon>
        <taxon>Eurotiomycetidae</taxon>
        <taxon>Eurotiales</taxon>
        <taxon>Aspergillaceae</taxon>
        <taxon>Aspergillus</taxon>
        <taxon>Aspergillus subgen. Nidulantes</taxon>
    </lineage>
</organism>
<evidence type="ECO:0000256" key="1">
    <source>
        <dbReference type="SAM" id="MobiDB-lite"/>
    </source>
</evidence>